<evidence type="ECO:0000256" key="6">
    <source>
        <dbReference type="RuleBase" id="RU361157"/>
    </source>
</evidence>
<dbReference type="GO" id="GO:0043190">
    <property type="term" value="C:ATP-binding cassette (ABC) transporter complex"/>
    <property type="evidence" value="ECO:0007669"/>
    <property type="project" value="InterPro"/>
</dbReference>
<dbReference type="RefSeq" id="WP_354642946.1">
    <property type="nucleotide sequence ID" value="NZ_CP159872.1"/>
</dbReference>
<comment type="similarity">
    <text evidence="6">Belongs to the ABC-2 integral membrane protein family.</text>
</comment>
<gene>
    <name evidence="9" type="ORF">ABWK59_25525</name>
</gene>
<organism evidence="9">
    <name type="scientific">Kitasatospora camelliae</name>
    <dbReference type="NCBI Taxonomy" id="3156397"/>
    <lineage>
        <taxon>Bacteria</taxon>
        <taxon>Bacillati</taxon>
        <taxon>Actinomycetota</taxon>
        <taxon>Actinomycetes</taxon>
        <taxon>Kitasatosporales</taxon>
        <taxon>Streptomycetaceae</taxon>
        <taxon>Kitasatospora</taxon>
    </lineage>
</organism>
<keyword evidence="3 6" id="KW-1133">Transmembrane helix</keyword>
<name>A0AAU8K021_9ACTN</name>
<evidence type="ECO:0000256" key="3">
    <source>
        <dbReference type="ARBA" id="ARBA00022989"/>
    </source>
</evidence>
<feature type="transmembrane region" description="Helical" evidence="6">
    <location>
        <begin position="219"/>
        <end position="239"/>
    </location>
</feature>
<accession>A0AAU8K021</accession>
<proteinExistence type="inferred from homology"/>
<feature type="transmembrane region" description="Helical" evidence="6">
    <location>
        <begin position="290"/>
        <end position="309"/>
    </location>
</feature>
<evidence type="ECO:0000259" key="8">
    <source>
        <dbReference type="PROSITE" id="PS51012"/>
    </source>
</evidence>
<dbReference type="EMBL" id="CP159872">
    <property type="protein sequence ID" value="XCM82019.1"/>
    <property type="molecule type" value="Genomic_DNA"/>
</dbReference>
<feature type="region of interest" description="Disordered" evidence="7">
    <location>
        <begin position="1"/>
        <end position="50"/>
    </location>
</feature>
<dbReference type="PRINTS" id="PR00164">
    <property type="entry name" value="ABC2TRNSPORT"/>
</dbReference>
<dbReference type="Pfam" id="PF01061">
    <property type="entry name" value="ABC2_membrane"/>
    <property type="match status" value="1"/>
</dbReference>
<sequence>MNEISARVAPGPRTSPGVGTGSGGGTGSGSGSGTDAKAVPAPTPSVGMADPLRRNARAIRMLWHREVVRFGRNRVQIGMALVTPLMFLLVLGTGLQATQSGSDAGFDSYRAYLFPGTLVMATQAPAIAVGISVVWDRQAGFLRQALVAPVRRESLLLGLGLGGATSGALYGGMVLLIAGLVGIPYHPLLLVALLEVALVALAFTSIGMLAAVCIRRIEVFQVVVSLCLMPLMFFSGAMFPVGGLPGWLGVAVLLNPLTYAIDAIRRTLPGDVHMGGYADGPAIFGWTPPVIVELGFVALLAVTALAVAARRFSRGE</sequence>
<dbReference type="InterPro" id="IPR051784">
    <property type="entry name" value="Nod_factor_ABC_transporter"/>
</dbReference>
<dbReference type="PANTHER" id="PTHR43229">
    <property type="entry name" value="NODULATION PROTEIN J"/>
    <property type="match status" value="1"/>
</dbReference>
<evidence type="ECO:0000256" key="2">
    <source>
        <dbReference type="ARBA" id="ARBA00022692"/>
    </source>
</evidence>
<reference evidence="9" key="1">
    <citation type="submission" date="2024-06" db="EMBL/GenBank/DDBJ databases">
        <title>The genome sequences of Kitasatospora sp. strain HUAS MG31.</title>
        <authorList>
            <person name="Mo P."/>
        </authorList>
    </citation>
    <scope>NUCLEOTIDE SEQUENCE</scope>
    <source>
        <strain evidence="9">HUAS MG31</strain>
    </source>
</reference>
<protein>
    <recommendedName>
        <fullName evidence="6">Transport permease protein</fullName>
    </recommendedName>
</protein>
<feature type="transmembrane region" description="Helical" evidence="6">
    <location>
        <begin position="112"/>
        <end position="135"/>
    </location>
</feature>
<dbReference type="InterPro" id="IPR047817">
    <property type="entry name" value="ABC2_TM_bact-type"/>
</dbReference>
<evidence type="ECO:0000256" key="7">
    <source>
        <dbReference type="SAM" id="MobiDB-lite"/>
    </source>
</evidence>
<keyword evidence="5" id="KW-0046">Antibiotic resistance</keyword>
<feature type="transmembrane region" description="Helical" evidence="6">
    <location>
        <begin position="189"/>
        <end position="212"/>
    </location>
</feature>
<feature type="transmembrane region" description="Helical" evidence="6">
    <location>
        <begin position="155"/>
        <end position="183"/>
    </location>
</feature>
<keyword evidence="4 6" id="KW-0472">Membrane</keyword>
<dbReference type="InterPro" id="IPR013525">
    <property type="entry name" value="ABC2_TM"/>
</dbReference>
<dbReference type="GO" id="GO:0046677">
    <property type="term" value="P:response to antibiotic"/>
    <property type="evidence" value="ECO:0007669"/>
    <property type="project" value="UniProtKB-KW"/>
</dbReference>
<dbReference type="PROSITE" id="PS51012">
    <property type="entry name" value="ABC_TM2"/>
    <property type="match status" value="1"/>
</dbReference>
<keyword evidence="6" id="KW-0813">Transport</keyword>
<evidence type="ECO:0000313" key="9">
    <source>
        <dbReference type="EMBL" id="XCM82019.1"/>
    </source>
</evidence>
<feature type="transmembrane region" description="Helical" evidence="6">
    <location>
        <begin position="75"/>
        <end position="92"/>
    </location>
</feature>
<dbReference type="KEGG" id="kcm:ABWK59_25525"/>
<evidence type="ECO:0000256" key="1">
    <source>
        <dbReference type="ARBA" id="ARBA00004141"/>
    </source>
</evidence>
<dbReference type="PANTHER" id="PTHR43229:SF3">
    <property type="entry name" value="ABC-TYPE MULTIDRUG TRANSPORT SYSTEM, PERMEASE COMPONENT"/>
    <property type="match status" value="1"/>
</dbReference>
<comment type="subcellular location">
    <subcellularLocation>
        <location evidence="6">Cell membrane</location>
        <topology evidence="6">Multi-pass membrane protein</topology>
    </subcellularLocation>
    <subcellularLocation>
        <location evidence="1">Membrane</location>
        <topology evidence="1">Multi-pass membrane protein</topology>
    </subcellularLocation>
</comment>
<feature type="domain" description="ABC transmembrane type-2" evidence="8">
    <location>
        <begin position="75"/>
        <end position="315"/>
    </location>
</feature>
<keyword evidence="2 6" id="KW-0812">Transmembrane</keyword>
<feature type="compositionally biased region" description="Gly residues" evidence="7">
    <location>
        <begin position="18"/>
        <end position="32"/>
    </location>
</feature>
<keyword evidence="6" id="KW-1003">Cell membrane</keyword>
<dbReference type="AlphaFoldDB" id="A0AAU8K021"/>
<dbReference type="GO" id="GO:0140359">
    <property type="term" value="F:ABC-type transporter activity"/>
    <property type="evidence" value="ECO:0007669"/>
    <property type="project" value="InterPro"/>
</dbReference>
<evidence type="ECO:0000256" key="4">
    <source>
        <dbReference type="ARBA" id="ARBA00023136"/>
    </source>
</evidence>
<evidence type="ECO:0000256" key="5">
    <source>
        <dbReference type="ARBA" id="ARBA00023251"/>
    </source>
</evidence>
<dbReference type="InterPro" id="IPR000412">
    <property type="entry name" value="ABC_2_transport"/>
</dbReference>